<organism evidence="1">
    <name type="scientific">marine sediment metagenome</name>
    <dbReference type="NCBI Taxonomy" id="412755"/>
    <lineage>
        <taxon>unclassified sequences</taxon>
        <taxon>metagenomes</taxon>
        <taxon>ecological metagenomes</taxon>
    </lineage>
</organism>
<feature type="non-terminal residue" evidence="1">
    <location>
        <position position="1"/>
    </location>
</feature>
<gene>
    <name evidence="1" type="ORF">S01H4_32521</name>
</gene>
<reference evidence="1" key="1">
    <citation type="journal article" date="2014" name="Front. Microbiol.">
        <title>High frequency of phylogenetically diverse reductive dehalogenase-homologous genes in deep subseafloor sedimentary metagenomes.</title>
        <authorList>
            <person name="Kawai M."/>
            <person name="Futagami T."/>
            <person name="Toyoda A."/>
            <person name="Takaki Y."/>
            <person name="Nishi S."/>
            <person name="Hori S."/>
            <person name="Arai W."/>
            <person name="Tsubouchi T."/>
            <person name="Morono Y."/>
            <person name="Uchiyama I."/>
            <person name="Ito T."/>
            <person name="Fujiyama A."/>
            <person name="Inagaki F."/>
            <person name="Takami H."/>
        </authorList>
    </citation>
    <scope>NUCLEOTIDE SEQUENCE</scope>
    <source>
        <strain evidence="1">Expedition CK06-06</strain>
    </source>
</reference>
<dbReference type="EMBL" id="BART01017013">
    <property type="protein sequence ID" value="GAG88613.1"/>
    <property type="molecule type" value="Genomic_DNA"/>
</dbReference>
<accession>X1BWQ0</accession>
<evidence type="ECO:0000313" key="1">
    <source>
        <dbReference type="EMBL" id="GAG88613.1"/>
    </source>
</evidence>
<dbReference type="AlphaFoldDB" id="X1BWQ0"/>
<name>X1BWQ0_9ZZZZ</name>
<sequence length="54" mass="5797">GEEKLPPAETDSRWKFGSQSVSAGSLHCDVWVGPAAELAARGLIAVYPVGGWWR</sequence>
<protein>
    <submittedName>
        <fullName evidence="1">Uncharacterized protein</fullName>
    </submittedName>
</protein>
<proteinExistence type="predicted"/>
<comment type="caution">
    <text evidence="1">The sequence shown here is derived from an EMBL/GenBank/DDBJ whole genome shotgun (WGS) entry which is preliminary data.</text>
</comment>